<dbReference type="PANTHER" id="PTHR37042:SF4">
    <property type="entry name" value="OUTER MEMBRANE PROTEIN RV1973"/>
    <property type="match status" value="1"/>
</dbReference>
<accession>X8AFM2</accession>
<feature type="compositionally biased region" description="Acidic residues" evidence="3">
    <location>
        <begin position="17"/>
        <end position="29"/>
    </location>
</feature>
<comment type="caution">
    <text evidence="5">The sequence shown here is derived from an EMBL/GenBank/DDBJ whole genome shotgun (WGS) entry which is preliminary data.</text>
</comment>
<dbReference type="EMBL" id="JAOB01000060">
    <property type="protein sequence ID" value="EUA30319.1"/>
    <property type="molecule type" value="Genomic_DNA"/>
</dbReference>
<feature type="transmembrane region" description="Helical" evidence="4">
    <location>
        <begin position="80"/>
        <end position="102"/>
    </location>
</feature>
<dbReference type="AlphaFoldDB" id="X8AFM2"/>
<dbReference type="GO" id="GO:0016020">
    <property type="term" value="C:membrane"/>
    <property type="evidence" value="ECO:0007669"/>
    <property type="project" value="UniProtKB-SubCell"/>
</dbReference>
<dbReference type="PATRIC" id="fig|1299334.3.peg.6250"/>
<evidence type="ECO:0000256" key="1">
    <source>
        <dbReference type="ARBA" id="ARBA00004370"/>
    </source>
</evidence>
<feature type="compositionally biased region" description="Low complexity" evidence="3">
    <location>
        <begin position="39"/>
        <end position="51"/>
    </location>
</feature>
<evidence type="ECO:0000256" key="2">
    <source>
        <dbReference type="ARBA" id="ARBA00023136"/>
    </source>
</evidence>
<keyword evidence="4" id="KW-0812">Transmembrane</keyword>
<dbReference type="PANTHER" id="PTHR37042">
    <property type="entry name" value="OUTER MEMBRANE PROTEIN RV1973"/>
    <property type="match status" value="1"/>
</dbReference>
<evidence type="ECO:0000313" key="5">
    <source>
        <dbReference type="EMBL" id="EUA30319.1"/>
    </source>
</evidence>
<evidence type="ECO:0000256" key="4">
    <source>
        <dbReference type="SAM" id="Phobius"/>
    </source>
</evidence>
<reference evidence="5" key="1">
    <citation type="submission" date="2014-01" db="EMBL/GenBank/DDBJ databases">
        <authorList>
            <person name="Brown-Elliot B."/>
            <person name="Wallace R."/>
            <person name="Lenaerts A."/>
            <person name="Ordway D."/>
            <person name="DeGroote M.A."/>
            <person name="Parker T."/>
            <person name="Sizemore C."/>
            <person name="Tallon L.J."/>
            <person name="Sadzewicz L.K."/>
            <person name="Sengamalay N."/>
            <person name="Fraser C.M."/>
            <person name="Hine E."/>
            <person name="Shefchek K.A."/>
            <person name="Das S.P."/>
            <person name="Tettelin H."/>
        </authorList>
    </citation>
    <scope>NUCLEOTIDE SEQUENCE [LARGE SCALE GENOMIC DNA]</scope>
    <source>
        <strain evidence="5">4042</strain>
    </source>
</reference>
<keyword evidence="4" id="KW-1133">Transmembrane helix</keyword>
<gene>
    <name evidence="5" type="ORF">I553_4576</name>
</gene>
<protein>
    <recommendedName>
        <fullName evidence="6">VirB8 family protein</fullName>
    </recommendedName>
</protein>
<evidence type="ECO:0000256" key="3">
    <source>
        <dbReference type="SAM" id="MobiDB-lite"/>
    </source>
</evidence>
<keyword evidence="2 4" id="KW-0472">Membrane</keyword>
<comment type="subcellular location">
    <subcellularLocation>
        <location evidence="1">Membrane</location>
    </subcellularLocation>
</comment>
<feature type="region of interest" description="Disordered" evidence="3">
    <location>
        <begin position="16"/>
        <end position="63"/>
    </location>
</feature>
<sequence length="234" mass="25466">MIMWFSVHDPEQLSLAEAEEQAAEAEATAEEARARAMRLRQQAEAASGAEPESSDRVDEEPPRRLAFSWRPKLRIPGRKALGTAAAIVLICASVGASGYMLWQHHTITHKRQLAAEFAAAAKQAVVTFMSIDANHARDDFQRIIDASTDPLKSQLRATSSVLVKQAENSKVSTKATVDVVAVESMTDNSAVVLVAAKSDTTNPDKTKRPPASWRLSVSISRDSGQLKLSKVDFI</sequence>
<name>X8AFM2_MYCXE</name>
<feature type="compositionally biased region" description="Basic and acidic residues" evidence="3">
    <location>
        <begin position="53"/>
        <end position="63"/>
    </location>
</feature>
<proteinExistence type="predicted"/>
<organism evidence="5">
    <name type="scientific">Mycobacterium xenopi 4042</name>
    <dbReference type="NCBI Taxonomy" id="1299334"/>
    <lineage>
        <taxon>Bacteria</taxon>
        <taxon>Bacillati</taxon>
        <taxon>Actinomycetota</taxon>
        <taxon>Actinomycetes</taxon>
        <taxon>Mycobacteriales</taxon>
        <taxon>Mycobacteriaceae</taxon>
        <taxon>Mycobacterium</taxon>
    </lineage>
</organism>
<evidence type="ECO:0008006" key="6">
    <source>
        <dbReference type="Google" id="ProtNLM"/>
    </source>
</evidence>